<dbReference type="InterPro" id="IPR047869">
    <property type="entry name" value="YdcJ_bac-like"/>
</dbReference>
<gene>
    <name evidence="9" type="ORF">FNL38_101784</name>
</gene>
<dbReference type="EMBL" id="VNIQ01000001">
    <property type="protein sequence ID" value="TYQ08412.1"/>
    <property type="molecule type" value="Genomic_DNA"/>
</dbReference>
<comment type="cofactor">
    <cofactor evidence="1">
        <name>Fe(2+)</name>
        <dbReference type="ChEBI" id="CHEBI:29033"/>
    </cofactor>
</comment>
<organism evidence="9">
    <name type="scientific">Nocardia globerula</name>
    <dbReference type="NCBI Taxonomy" id="1818"/>
    <lineage>
        <taxon>Bacteria</taxon>
        <taxon>Bacillati</taxon>
        <taxon>Actinomycetota</taxon>
        <taxon>Actinomycetes</taxon>
        <taxon>Mycobacteriales</taxon>
        <taxon>Nocardiaceae</taxon>
        <taxon>Nocardia</taxon>
    </lineage>
</organism>
<evidence type="ECO:0000256" key="8">
    <source>
        <dbReference type="ARBA" id="ARBA00035045"/>
    </source>
</evidence>
<evidence type="ECO:0000256" key="4">
    <source>
        <dbReference type="ARBA" id="ARBA00023004"/>
    </source>
</evidence>
<evidence type="ECO:0000256" key="1">
    <source>
        <dbReference type="ARBA" id="ARBA00001954"/>
    </source>
</evidence>
<comment type="caution">
    <text evidence="9">The sequence shown here is derived from an EMBL/GenBank/DDBJ whole genome shotgun (WGS) entry which is preliminary data.</text>
</comment>
<reference evidence="9" key="1">
    <citation type="submission" date="2019-07" db="EMBL/GenBank/DDBJ databases">
        <title>Genomic Encyclopedia of Type Strains, Phase IV (KMG-IV): sequencing the most valuable type-strain genomes for metagenomic binning, comparative biology and taxonomic classification.</title>
        <authorList>
            <person name="Goeker M."/>
        </authorList>
    </citation>
    <scope>NUCLEOTIDE SEQUENCE</scope>
    <source>
        <strain evidence="9">DSM 44596</strain>
    </source>
</reference>
<dbReference type="GO" id="GO:0051213">
    <property type="term" value="F:dioxygenase activity"/>
    <property type="evidence" value="ECO:0007669"/>
    <property type="project" value="UniProtKB-KW"/>
</dbReference>
<dbReference type="EC" id="1.13.11.93" evidence="6"/>
<evidence type="ECO:0000256" key="3">
    <source>
        <dbReference type="ARBA" id="ARBA00023002"/>
    </source>
</evidence>
<proteinExistence type="inferred from homology"/>
<dbReference type="PANTHER" id="PTHR39479">
    <property type="match status" value="1"/>
</dbReference>
<keyword evidence="4" id="KW-0408">Iron</keyword>
<evidence type="ECO:0000256" key="2">
    <source>
        <dbReference type="ARBA" id="ARBA00022964"/>
    </source>
</evidence>
<evidence type="ECO:0000313" key="9">
    <source>
        <dbReference type="EMBL" id="TYQ08412.1"/>
    </source>
</evidence>
<evidence type="ECO:0000256" key="5">
    <source>
        <dbReference type="ARBA" id="ARBA00035013"/>
    </source>
</evidence>
<dbReference type="SMART" id="SM01150">
    <property type="entry name" value="DUF1338"/>
    <property type="match status" value="1"/>
</dbReference>
<dbReference type="PANTHER" id="PTHR39479:SF2">
    <property type="entry name" value="2-OXOADIPATE DIOXYGENASE_DECARBOXYLASE"/>
    <property type="match status" value="1"/>
</dbReference>
<dbReference type="Pfam" id="PF07063">
    <property type="entry name" value="HGLS"/>
    <property type="match status" value="1"/>
</dbReference>
<keyword evidence="2" id="KW-0223">Dioxygenase</keyword>
<protein>
    <recommendedName>
        <fullName evidence="7">2-oxoadipate dioxygenase/decarboxylase</fullName>
        <ecNumber evidence="6">1.13.11.93</ecNumber>
    </recommendedName>
    <alternativeName>
        <fullName evidence="8">2-hydroxyglutarate synthase</fullName>
    </alternativeName>
</protein>
<dbReference type="AlphaFoldDB" id="A0A652YXJ9"/>
<dbReference type="CDD" id="cd16348">
    <property type="entry name" value="VOC_YdcJ_like"/>
    <property type="match status" value="1"/>
</dbReference>
<name>A0A652YXJ9_NOCGL</name>
<dbReference type="InterPro" id="IPR009770">
    <property type="entry name" value="HGLS"/>
</dbReference>
<evidence type="ECO:0000256" key="6">
    <source>
        <dbReference type="ARBA" id="ARBA00035023"/>
    </source>
</evidence>
<keyword evidence="3" id="KW-0560">Oxidoreductase</keyword>
<comment type="similarity">
    <text evidence="5">Belongs to the 2-oxoadipate dioxygenase/decarboxylase family.</text>
</comment>
<sequence length="418" mass="46370">MLEKWQLRSRFAAELSRMYGNEVPAYNTLVDVTLQVNRDYTATRPGSERWGTLGRISAERHGAIRLGTLGELRDVATIFGALGMSAVGFYDLRLTDPPVPVVSTAFRPTDPGELALNPFRVFTSVLTTGDKRFFTADLQRRIAAYLGTRSLFSPGLLRLAATAQRDNGLPEPQATHFVDAATRAFRLGTGPIDAPWYRELAHISPVAADIAGQRSTHLNHLTPRVLDIDDLYRRMTERGITMIDRIQGPPRWGGPPLLLRQTSFRALAENRPFREPDGSVHDVPVRVRFGEVEARGIALTRTGREIYDALISSPDTAVWEDAFPSTEDGLADADLAYFTYRRDGSRIIREPIVYEDFLPASAAGIFASNLDSPGGFVSDADSADYGQDRLEGAIGHPILDPFELYRTQQDASRERTHP</sequence>
<dbReference type="Gene3D" id="3.10.180.80">
    <property type="entry name" value="Uncharacterised protein PF07063, DUF1338"/>
    <property type="match status" value="1"/>
</dbReference>
<evidence type="ECO:0000256" key="7">
    <source>
        <dbReference type="ARBA" id="ARBA00035034"/>
    </source>
</evidence>
<accession>A0A652YXJ9</accession>